<evidence type="ECO:0000313" key="1">
    <source>
        <dbReference type="EMBL" id="MPM44980.1"/>
    </source>
</evidence>
<accession>A0A644ZVI7</accession>
<protein>
    <submittedName>
        <fullName evidence="1">Uncharacterized protein</fullName>
    </submittedName>
</protein>
<sequence length="77" mass="8705">MVVSSREIVEDVISNTGSKLTVSYKRHRMLNHAKSKDAFARFEAVLVLGKWPISEQCKKILNGDIVYTNAPIELVMQ</sequence>
<dbReference type="AlphaFoldDB" id="A0A644ZVI7"/>
<reference evidence="1" key="1">
    <citation type="submission" date="2019-08" db="EMBL/GenBank/DDBJ databases">
        <authorList>
            <person name="Kucharzyk K."/>
            <person name="Murdoch R.W."/>
            <person name="Higgins S."/>
            <person name="Loffler F."/>
        </authorList>
    </citation>
    <scope>NUCLEOTIDE SEQUENCE</scope>
</reference>
<gene>
    <name evidence="1" type="ORF">SDC9_91665</name>
</gene>
<dbReference type="EMBL" id="VSSQ01010694">
    <property type="protein sequence ID" value="MPM44980.1"/>
    <property type="molecule type" value="Genomic_DNA"/>
</dbReference>
<name>A0A644ZVI7_9ZZZZ</name>
<organism evidence="1">
    <name type="scientific">bioreactor metagenome</name>
    <dbReference type="NCBI Taxonomy" id="1076179"/>
    <lineage>
        <taxon>unclassified sequences</taxon>
        <taxon>metagenomes</taxon>
        <taxon>ecological metagenomes</taxon>
    </lineage>
</organism>
<comment type="caution">
    <text evidence="1">The sequence shown here is derived from an EMBL/GenBank/DDBJ whole genome shotgun (WGS) entry which is preliminary data.</text>
</comment>
<proteinExistence type="predicted"/>